<dbReference type="EMBL" id="GG663985">
    <property type="protein sequence ID" value="KNC36020.1"/>
    <property type="molecule type" value="Genomic_DNA"/>
</dbReference>
<protein>
    <recommendedName>
        <fullName evidence="2">Vps53 N-terminal domain-containing protein</fullName>
    </recommendedName>
</protein>
<accession>A0A0L0CUA1</accession>
<evidence type="ECO:0000313" key="4">
    <source>
        <dbReference type="Proteomes" id="UP000054566"/>
    </source>
</evidence>
<proteinExistence type="predicted"/>
<dbReference type="AlphaFoldDB" id="A0A0L0CUA1"/>
<dbReference type="GO" id="GO:0000938">
    <property type="term" value="C:GARP complex"/>
    <property type="evidence" value="ECO:0007669"/>
    <property type="project" value="InterPro"/>
</dbReference>
<feature type="domain" description="Vps53 N-terminal" evidence="2">
    <location>
        <begin position="241"/>
        <end position="530"/>
    </location>
</feature>
<name>A0A0L0CUA1_PLAFA</name>
<dbReference type="Pfam" id="PF04100">
    <property type="entry name" value="Vps53_N"/>
    <property type="match status" value="2"/>
</dbReference>
<evidence type="ECO:0000259" key="2">
    <source>
        <dbReference type="Pfam" id="PF04100"/>
    </source>
</evidence>
<dbReference type="Proteomes" id="UP000054566">
    <property type="component" value="Unassembled WGS sequence"/>
</dbReference>
<sequence>MFKRIKGRTKLINNIIDDIDKKTEKNQDVLINLCKDIKKLDTGKQNVTQTIILLKRIVILITAISKLKKKAIKREYKDCIYLIHVIKEMLTHFSDLKTNHKLQNLYHETKILFKDLKSQIKEDIDLIYDPHILIEKNEIILNDHLIPIQKHNQDNDNNKTNRTGNDNNKTNRTGNENNNTNGIGNENNNTNGIGNENNNTNRTGNENNKTNRTGNENNKTNRTGNENNNNNNNHNNHNYIRINLFDACNCLYYLNPSFIKKVSKKFTNFFLEKFILIFENQANTLDSIDRRISWIKRALNNYDNVYSHIFPSVYNIRFHIVTKFCLITQKHILKIMSSTMEHTNNPSDLIKTVINVINFENFLNKNIKYYSTSQISTCPDYSSLDFPFPELLLQKREPKKNKTNINANKSSLENKTCINNEDDQNELNINIDNHNEPSEEAKSFDQKKNTKLIHKDLNMERLISQKEDKNIIFTHNNNNNNNNNNMNSCENVTNFKGAISCSFDSFLCNWLKDEEKKILNKFENIIKENKEDYISHIKNYKSIKDIGNIDFDNFHINQINNINVHKSDNTYYNSDIKIMDDNIYYNNNNNNNNNNDDDNIYKSSYSIFHLYKNYINMILLFSNCQTLYDFILFFKTLLSKYSDELNNRIIKKVQETQEIEHIKLLSILINTCSYINSNINEAYEQLKKHMDPSYFIYISFKKEEKYFLNIKTKSIKNIILYIKEKINKIISNITIVNIYDINNICEKSNYIHNIKKLLYQYFLFFKNIFDNTCLTYLLEKTTTLIIEQFYDTIFSFTYITNITAQQLLLDSYEMQKVLFSMTHILNTNNQSKDMPSPPQKKNNDKLTNQHISNFDKLTCKKNTTNKNLLPLEKNNLLCEPHVHIEYTEDETIVQQTYYNYVTTRLNKIQFLLKIFLSNIYDINSFNLLLSENDNICTIEEIEKILTMKYEQDKYLEEENKSNQDYVLDIKKTGIRAAEEFKNFISKMTHM</sequence>
<feature type="region of interest" description="Disordered" evidence="1">
    <location>
        <begin position="151"/>
        <end position="234"/>
    </location>
</feature>
<reference evidence="4" key="1">
    <citation type="submission" date="2015-07" db="EMBL/GenBank/DDBJ databases">
        <title>Annotation of Plasmodium falciparum RAJ116.</title>
        <authorList>
            <consortium name="The Broad Institute Genome Sequencing Platform"/>
            <person name="Volkman S.K."/>
            <person name="Neafsey D.E."/>
            <person name="Dash A.P."/>
            <person name="Chitnis C.E."/>
            <person name="Hartl D.L."/>
            <person name="Young S.K."/>
            <person name="Zeng Q."/>
            <person name="Koehrsen M."/>
            <person name="Alvarado L."/>
            <person name="Berlin A."/>
            <person name="Borenstein D."/>
            <person name="Chapman S.B."/>
            <person name="Chen Z."/>
            <person name="Engels R."/>
            <person name="Freedman E."/>
            <person name="Gellesch M."/>
            <person name="Goldberg J."/>
            <person name="Griggs A."/>
            <person name="Gujja S."/>
            <person name="Heilman E.R."/>
            <person name="Heiman D.I."/>
            <person name="Howarth C."/>
            <person name="Jen D."/>
            <person name="Larson L."/>
            <person name="Mehta T."/>
            <person name="Neiman D."/>
            <person name="Park D."/>
            <person name="Pearson M."/>
            <person name="Roberts A."/>
            <person name="Saif S."/>
            <person name="Shea T."/>
            <person name="Shenoy N."/>
            <person name="Sisk P."/>
            <person name="Stolte C."/>
            <person name="Sykes S."/>
            <person name="Walk T."/>
            <person name="White J."/>
            <person name="Yandava C."/>
            <person name="Haas B."/>
            <person name="Henn M.R."/>
            <person name="Nusbaum C."/>
            <person name="Birren B."/>
        </authorList>
    </citation>
    <scope>NUCLEOTIDE SEQUENCE [LARGE SCALE GENOMIC DNA]</scope>
    <source>
        <strain evidence="4">RAJ116</strain>
    </source>
</reference>
<dbReference type="GO" id="GO:0042147">
    <property type="term" value="P:retrograde transport, endosome to Golgi"/>
    <property type="evidence" value="ECO:0007669"/>
    <property type="project" value="InterPro"/>
</dbReference>
<feature type="domain" description="Vps53 N-terminal" evidence="2">
    <location>
        <begin position="14"/>
        <end position="128"/>
    </location>
</feature>
<dbReference type="PANTHER" id="PTHR12820">
    <property type="entry name" value="VACUOLAR SORTING PROTEIN 53"/>
    <property type="match status" value="1"/>
</dbReference>
<dbReference type="InterPro" id="IPR039766">
    <property type="entry name" value="Vps53"/>
</dbReference>
<dbReference type="OrthoDB" id="10261632at2759"/>
<organism evidence="3 4">
    <name type="scientific">Plasmodium falciparum RAJ116</name>
    <dbReference type="NCBI Taxonomy" id="580058"/>
    <lineage>
        <taxon>Eukaryota</taxon>
        <taxon>Sar</taxon>
        <taxon>Alveolata</taxon>
        <taxon>Apicomplexa</taxon>
        <taxon>Aconoidasida</taxon>
        <taxon>Haemosporida</taxon>
        <taxon>Plasmodiidae</taxon>
        <taxon>Plasmodium</taxon>
        <taxon>Plasmodium (Laverania)</taxon>
    </lineage>
</organism>
<gene>
    <name evidence="3" type="ORF">PFLG_00504</name>
</gene>
<dbReference type="InterPro" id="IPR007234">
    <property type="entry name" value="Vps53_N"/>
</dbReference>
<evidence type="ECO:0000256" key="1">
    <source>
        <dbReference type="SAM" id="MobiDB-lite"/>
    </source>
</evidence>
<dbReference type="GO" id="GO:0005829">
    <property type="term" value="C:cytosol"/>
    <property type="evidence" value="ECO:0007669"/>
    <property type="project" value="GOC"/>
</dbReference>
<reference evidence="4" key="2">
    <citation type="submission" date="2015-07" db="EMBL/GenBank/DDBJ databases">
        <title>The genome sequence of Plasmodium falciparum RAJ116.</title>
        <authorList>
            <consortium name="The Broad Institute Genome Sequencing Platform"/>
            <person name="Volkman S.K."/>
            <person name="Neafsey D.E."/>
            <person name="Dash A.P."/>
            <person name="Chitnis C.E."/>
            <person name="Hartl D.L."/>
            <person name="Young S.K."/>
            <person name="Kodira C.D."/>
            <person name="Zeng Q."/>
            <person name="Koehrsen M."/>
            <person name="Godfrey P."/>
            <person name="Alvarado L."/>
            <person name="Berlin A."/>
            <person name="Borenstein D."/>
            <person name="Chen Z."/>
            <person name="Engels R."/>
            <person name="Freedman E."/>
            <person name="Gellesch M."/>
            <person name="Goldberg J."/>
            <person name="Griggs A."/>
            <person name="Gujja S."/>
            <person name="Heiman D."/>
            <person name="Hepburn T."/>
            <person name="Howarth C."/>
            <person name="Jen D."/>
            <person name="Larson L."/>
            <person name="Lewis B."/>
            <person name="Mehta T."/>
            <person name="Park D."/>
            <person name="Pearson M."/>
            <person name="Roberts A."/>
            <person name="Saif S."/>
            <person name="Shea T."/>
            <person name="Shenoy N."/>
            <person name="Sisk P."/>
            <person name="Stolte C."/>
            <person name="Sykes S."/>
            <person name="Walk T."/>
            <person name="White J."/>
            <person name="Yandava C."/>
            <person name="Wirth D.F."/>
            <person name="Nusbaum C."/>
            <person name="Birren B."/>
        </authorList>
    </citation>
    <scope>NUCLEOTIDE SEQUENCE [LARGE SCALE GENOMIC DNA]</scope>
    <source>
        <strain evidence="4">RAJ116</strain>
    </source>
</reference>
<feature type="compositionally biased region" description="Low complexity" evidence="1">
    <location>
        <begin position="160"/>
        <end position="234"/>
    </location>
</feature>
<dbReference type="PANTHER" id="PTHR12820:SF0">
    <property type="entry name" value="VACUOLAR PROTEIN SORTING-ASSOCIATED PROTEIN 53 HOMOLOG"/>
    <property type="match status" value="1"/>
</dbReference>
<evidence type="ECO:0000313" key="3">
    <source>
        <dbReference type="EMBL" id="KNC36020.1"/>
    </source>
</evidence>